<name>A0A0W0FPE9_MONRR</name>
<organism evidence="1 2">
    <name type="scientific">Moniliophthora roreri</name>
    <name type="common">Frosty pod rot fungus</name>
    <name type="synonym">Monilia roreri</name>
    <dbReference type="NCBI Taxonomy" id="221103"/>
    <lineage>
        <taxon>Eukaryota</taxon>
        <taxon>Fungi</taxon>
        <taxon>Dikarya</taxon>
        <taxon>Basidiomycota</taxon>
        <taxon>Agaricomycotina</taxon>
        <taxon>Agaricomycetes</taxon>
        <taxon>Agaricomycetidae</taxon>
        <taxon>Agaricales</taxon>
        <taxon>Marasmiineae</taxon>
        <taxon>Marasmiaceae</taxon>
        <taxon>Moniliophthora</taxon>
    </lineage>
</organism>
<comment type="caution">
    <text evidence="1">The sequence shown here is derived from an EMBL/GenBank/DDBJ whole genome shotgun (WGS) entry which is preliminary data.</text>
</comment>
<sequence length="178" mass="18772">MREAKEKSLPVLVHGVQAKISPLADKLKNLPAGGCTPDVISPIIVQDMKDILIDTNAQLQLYIDANVDLSVLLADAAHSDITVSVETFASILLTFSLHVVVSACLSVLKLAVNVELDLVVKILEDSCITPGVFIHLCLTLDIGFSTSLMAQISAFIPLCVQLGASVTLNAILGVGVSL</sequence>
<accession>A0A0W0FPE9</accession>
<dbReference type="Proteomes" id="UP000054988">
    <property type="component" value="Unassembled WGS sequence"/>
</dbReference>
<protein>
    <submittedName>
        <fullName evidence="1">Uncharacterized protein</fullName>
    </submittedName>
</protein>
<dbReference type="AlphaFoldDB" id="A0A0W0FPE9"/>
<reference evidence="1 2" key="1">
    <citation type="submission" date="2015-12" db="EMBL/GenBank/DDBJ databases">
        <title>Draft genome sequence of Moniliophthora roreri, the causal agent of frosty pod rot of cacao.</title>
        <authorList>
            <person name="Aime M.C."/>
            <person name="Diaz-Valderrama J.R."/>
            <person name="Kijpornyongpan T."/>
            <person name="Phillips-Mora W."/>
        </authorList>
    </citation>
    <scope>NUCLEOTIDE SEQUENCE [LARGE SCALE GENOMIC DNA]</scope>
    <source>
        <strain evidence="1 2">MCA 2952</strain>
    </source>
</reference>
<dbReference type="EMBL" id="LATX01001781">
    <property type="protein sequence ID" value="KTB38113.1"/>
    <property type="molecule type" value="Genomic_DNA"/>
</dbReference>
<proteinExistence type="predicted"/>
<evidence type="ECO:0000313" key="1">
    <source>
        <dbReference type="EMBL" id="KTB38113.1"/>
    </source>
</evidence>
<gene>
    <name evidence="1" type="ORF">WG66_9321</name>
</gene>
<evidence type="ECO:0000313" key="2">
    <source>
        <dbReference type="Proteomes" id="UP000054988"/>
    </source>
</evidence>